<sequence>MGIFLTRNADIHHMVQKNFGKTDNYLIANKHNDVLKGLFKLLLSRLYYIFDGGRMFVLYFDNQGIHEKEISFTDNAPFLLIPWHEVRNFKVKDKRNKVYIDVDHLGKIYSYEIDFNGKLPQGNRERFMQLSEHNFYRDSL</sequence>
<dbReference type="AlphaFoldDB" id="A0A6G7B974"/>
<proteinExistence type="predicted"/>
<accession>A0A6G7B974</accession>
<dbReference type="Proteomes" id="UP000501676">
    <property type="component" value="Chromosome"/>
</dbReference>
<evidence type="ECO:0000313" key="1">
    <source>
        <dbReference type="EMBL" id="QIH24043.1"/>
    </source>
</evidence>
<protein>
    <submittedName>
        <fullName evidence="1">Uncharacterized protein</fullName>
    </submittedName>
</protein>
<gene>
    <name evidence="1" type="ORF">G6Z83_04965</name>
</gene>
<reference evidence="1 2" key="1">
    <citation type="submission" date="2020-02" db="EMBL/GenBank/DDBJ databases">
        <title>Complete genome sequences of six Lactobacillus iners strains isolated from the human vagina.</title>
        <authorList>
            <person name="France M.T."/>
            <person name="Rutt L."/>
            <person name="Narina S."/>
            <person name="Arbaugh S."/>
            <person name="Humphrys M.S."/>
            <person name="Ma B."/>
            <person name="Hayward M.R."/>
            <person name="Relman D."/>
            <person name="Kwon D.S."/>
            <person name="Ravel J."/>
        </authorList>
    </citation>
    <scope>NUCLEOTIDE SEQUENCE [LARGE SCALE GENOMIC DNA]</scope>
    <source>
        <strain evidence="1 2">C0210C1</strain>
    </source>
</reference>
<name>A0A6G7B974_9LACO</name>
<organism evidence="1 2">
    <name type="scientific">Lactobacillus iners</name>
    <dbReference type="NCBI Taxonomy" id="147802"/>
    <lineage>
        <taxon>Bacteria</taxon>
        <taxon>Bacillati</taxon>
        <taxon>Bacillota</taxon>
        <taxon>Bacilli</taxon>
        <taxon>Lactobacillales</taxon>
        <taxon>Lactobacillaceae</taxon>
        <taxon>Lactobacillus</taxon>
    </lineage>
</organism>
<evidence type="ECO:0000313" key="2">
    <source>
        <dbReference type="Proteomes" id="UP000501676"/>
    </source>
</evidence>
<dbReference type="EMBL" id="CP049228">
    <property type="protein sequence ID" value="QIH24043.1"/>
    <property type="molecule type" value="Genomic_DNA"/>
</dbReference>
<dbReference type="RefSeq" id="WP_164824037.1">
    <property type="nucleotide sequence ID" value="NZ_CP049228.1"/>
</dbReference>